<evidence type="ECO:0000313" key="2">
    <source>
        <dbReference type="EMBL" id="AHH97733.1"/>
    </source>
</evidence>
<dbReference type="STRING" id="1449976.KALB_4371"/>
<proteinExistence type="predicted"/>
<dbReference type="Pfam" id="PF06912">
    <property type="entry name" value="DUF1275"/>
    <property type="match status" value="1"/>
</dbReference>
<dbReference type="PANTHER" id="PTHR37314:SF4">
    <property type="entry name" value="UPF0700 TRANSMEMBRANE PROTEIN YOAK"/>
    <property type="match status" value="1"/>
</dbReference>
<keyword evidence="1" id="KW-0812">Transmembrane</keyword>
<feature type="transmembrane region" description="Helical" evidence="1">
    <location>
        <begin position="170"/>
        <end position="193"/>
    </location>
</feature>
<dbReference type="PATRIC" id="fig|1449976.3.peg.4399"/>
<dbReference type="EMBL" id="CP007155">
    <property type="protein sequence ID" value="AHH97733.1"/>
    <property type="molecule type" value="Genomic_DNA"/>
</dbReference>
<keyword evidence="1" id="KW-0472">Membrane</keyword>
<evidence type="ECO:0000256" key="1">
    <source>
        <dbReference type="SAM" id="Phobius"/>
    </source>
</evidence>
<dbReference type="KEGG" id="kal:KALB_4371"/>
<keyword evidence="1" id="KW-1133">Transmembrane helix</keyword>
<protein>
    <submittedName>
        <fullName evidence="2">Uncharacterized protein</fullName>
    </submittedName>
</protein>
<feature type="transmembrane region" description="Helical" evidence="1">
    <location>
        <begin position="56"/>
        <end position="77"/>
    </location>
</feature>
<keyword evidence="3" id="KW-1185">Reference proteome</keyword>
<reference evidence="2 3" key="1">
    <citation type="journal article" date="2014" name="BMC Genomics">
        <title>Complete genome sequence of producer of the glycopeptide antibiotic Aculeximycin Kutzneria albida DSM 43870T, a representative of minor genus of Pseudonocardiaceae.</title>
        <authorList>
            <person name="Rebets Y."/>
            <person name="Tokovenko B."/>
            <person name="Lushchyk I."/>
            <person name="Ruckert C."/>
            <person name="Zaburannyi N."/>
            <person name="Bechthold A."/>
            <person name="Kalinowski J."/>
            <person name="Luzhetskyy A."/>
        </authorList>
    </citation>
    <scope>NUCLEOTIDE SEQUENCE [LARGE SCALE GENOMIC DNA]</scope>
    <source>
        <strain evidence="2">DSM 43870</strain>
    </source>
</reference>
<dbReference type="AlphaFoldDB" id="W5W9E2"/>
<name>W5W9E2_9PSEU</name>
<sequence length="226" mass="24034">MLRRFDSETTLSWVLSGLAGMTGATAFTHSSGYFVTFMTGNTERAVLGYFTEAPQLALASLSLIAAFLVGVVVASLLRRHLWKRHPHGASVLTTAALVLSTMIDLEVNGWTGREVTFTPILLISFGMGALNVSFVRNGEVSIPLSYVTGTLVKLGQGIERHISGGGVFEWLGYALVYLSFLVGAVVGGILAVVTSGAQLLLATTVVCALVSTYTYFHIDRAQAEVG</sequence>
<dbReference type="InterPro" id="IPR010699">
    <property type="entry name" value="DUF1275"/>
</dbReference>
<accession>W5W9E2</accession>
<evidence type="ECO:0000313" key="3">
    <source>
        <dbReference type="Proteomes" id="UP000019225"/>
    </source>
</evidence>
<dbReference type="Proteomes" id="UP000019225">
    <property type="component" value="Chromosome"/>
</dbReference>
<gene>
    <name evidence="2" type="ORF">KALB_4371</name>
</gene>
<dbReference type="OrthoDB" id="3544269at2"/>
<organism evidence="2 3">
    <name type="scientific">Kutzneria albida DSM 43870</name>
    <dbReference type="NCBI Taxonomy" id="1449976"/>
    <lineage>
        <taxon>Bacteria</taxon>
        <taxon>Bacillati</taxon>
        <taxon>Actinomycetota</taxon>
        <taxon>Actinomycetes</taxon>
        <taxon>Pseudonocardiales</taxon>
        <taxon>Pseudonocardiaceae</taxon>
        <taxon>Kutzneria</taxon>
    </lineage>
</organism>
<dbReference type="HOGENOM" id="CLU_090911_0_0_11"/>
<feature type="transmembrane region" description="Helical" evidence="1">
    <location>
        <begin position="199"/>
        <end position="216"/>
    </location>
</feature>
<dbReference type="eggNOG" id="COG3619">
    <property type="taxonomic scope" value="Bacteria"/>
</dbReference>
<feature type="transmembrane region" description="Helical" evidence="1">
    <location>
        <begin position="12"/>
        <end position="36"/>
    </location>
</feature>
<dbReference type="RefSeq" id="WP_025357794.1">
    <property type="nucleotide sequence ID" value="NZ_CP007155.1"/>
</dbReference>
<dbReference type="PANTHER" id="PTHR37314">
    <property type="entry name" value="SLR0142 PROTEIN"/>
    <property type="match status" value="1"/>
</dbReference>